<dbReference type="Proteomes" id="UP000563151">
    <property type="component" value="Unassembled WGS sequence"/>
</dbReference>
<dbReference type="InterPro" id="IPR029510">
    <property type="entry name" value="Ald_DH_CS_GLU"/>
</dbReference>
<proteinExistence type="inferred from homology"/>
<evidence type="ECO:0000256" key="3">
    <source>
        <dbReference type="ARBA" id="ARBA00023027"/>
    </source>
</evidence>
<dbReference type="PANTHER" id="PTHR43570">
    <property type="entry name" value="ALDEHYDE DEHYDROGENASE"/>
    <property type="match status" value="1"/>
</dbReference>
<name>A0A923E817_CLOTT</name>
<feature type="active site" evidence="5">
    <location>
        <position position="246"/>
    </location>
</feature>
<evidence type="ECO:0000256" key="4">
    <source>
        <dbReference type="PIRNR" id="PIRNR036492"/>
    </source>
</evidence>
<dbReference type="GO" id="GO:0006081">
    <property type="term" value="P:aldehyde metabolic process"/>
    <property type="evidence" value="ECO:0007669"/>
    <property type="project" value="InterPro"/>
</dbReference>
<evidence type="ECO:0000256" key="7">
    <source>
        <dbReference type="RuleBase" id="RU003345"/>
    </source>
</evidence>
<organism evidence="9 10">
    <name type="scientific">Clostridium tetanomorphum</name>
    <dbReference type="NCBI Taxonomy" id="1553"/>
    <lineage>
        <taxon>Bacteria</taxon>
        <taxon>Bacillati</taxon>
        <taxon>Bacillota</taxon>
        <taxon>Clostridia</taxon>
        <taxon>Eubacteriales</taxon>
        <taxon>Clostridiaceae</taxon>
        <taxon>Clostridium</taxon>
    </lineage>
</organism>
<comment type="similarity">
    <text evidence="1 4 7">Belongs to the aldehyde dehydrogenase family.</text>
</comment>
<dbReference type="InterPro" id="IPR016162">
    <property type="entry name" value="Ald_DH_N"/>
</dbReference>
<dbReference type="GO" id="GO:0005737">
    <property type="term" value="C:cytoplasm"/>
    <property type="evidence" value="ECO:0007669"/>
    <property type="project" value="TreeGrafter"/>
</dbReference>
<dbReference type="InterPro" id="IPR015590">
    <property type="entry name" value="Aldehyde_DH_dom"/>
</dbReference>
<dbReference type="PANTHER" id="PTHR43570:SF16">
    <property type="entry name" value="ALDEHYDE DEHYDROGENASE TYPE III, ISOFORM Q"/>
    <property type="match status" value="1"/>
</dbReference>
<protein>
    <recommendedName>
        <fullName evidence="4">Aldehyde dehydrogenase</fullName>
    </recommendedName>
</protein>
<dbReference type="PROSITE" id="PS00687">
    <property type="entry name" value="ALDEHYDE_DEHYDR_GLU"/>
    <property type="match status" value="1"/>
</dbReference>
<dbReference type="InterPro" id="IPR016163">
    <property type="entry name" value="Ald_DH_C"/>
</dbReference>
<dbReference type="Gene3D" id="3.40.309.10">
    <property type="entry name" value="Aldehyde Dehydrogenase, Chain A, domain 2"/>
    <property type="match status" value="1"/>
</dbReference>
<dbReference type="FunFam" id="3.40.605.10:FF:000004">
    <property type="entry name" value="Aldehyde dehydrogenase"/>
    <property type="match status" value="1"/>
</dbReference>
<evidence type="ECO:0000259" key="8">
    <source>
        <dbReference type="Pfam" id="PF00171"/>
    </source>
</evidence>
<dbReference type="AlphaFoldDB" id="A0A923E817"/>
<evidence type="ECO:0000256" key="6">
    <source>
        <dbReference type="PROSITE-ProRule" id="PRU10007"/>
    </source>
</evidence>
<keyword evidence="3" id="KW-0520">NAD</keyword>
<dbReference type="PROSITE" id="PS00070">
    <property type="entry name" value="ALDEHYDE_DEHYDR_CYS"/>
    <property type="match status" value="1"/>
</dbReference>
<dbReference type="RefSeq" id="WP_035145283.1">
    <property type="nucleotide sequence ID" value="NZ_JAAZWO010000003.1"/>
</dbReference>
<gene>
    <name evidence="9" type="ORF">HGG79_04040</name>
</gene>
<dbReference type="GO" id="GO:0004029">
    <property type="term" value="F:aldehyde dehydrogenase (NAD+) activity"/>
    <property type="evidence" value="ECO:0007669"/>
    <property type="project" value="TreeGrafter"/>
</dbReference>
<dbReference type="Gene3D" id="3.40.605.10">
    <property type="entry name" value="Aldehyde Dehydrogenase, Chain A, domain 1"/>
    <property type="match status" value="1"/>
</dbReference>
<accession>A0A923E817</accession>
<dbReference type="EMBL" id="JAAZWO010000003">
    <property type="protein sequence ID" value="MBC2396952.1"/>
    <property type="molecule type" value="Genomic_DNA"/>
</dbReference>
<feature type="domain" description="Aldehyde dehydrogenase" evidence="8">
    <location>
        <begin position="11"/>
        <end position="430"/>
    </location>
</feature>
<reference evidence="9 10" key="1">
    <citation type="submission" date="2020-04" db="EMBL/GenBank/DDBJ databases">
        <title>Genomic insights into acetone-butanol-ethanol (ABE) fermentation by sequencing solventogenic clostridia strains.</title>
        <authorList>
            <person name="Brown S."/>
        </authorList>
    </citation>
    <scope>NUCLEOTIDE SEQUENCE [LARGE SCALE GENOMIC DNA]</scope>
    <source>
        <strain evidence="9 10">DJ011</strain>
    </source>
</reference>
<dbReference type="InterPro" id="IPR016161">
    <property type="entry name" value="Ald_DH/histidinol_DH"/>
</dbReference>
<dbReference type="InterPro" id="IPR016160">
    <property type="entry name" value="Ald_DH_CS_CYS"/>
</dbReference>
<keyword evidence="10" id="KW-1185">Reference proteome</keyword>
<dbReference type="FunFam" id="3.40.309.10:FF:000003">
    <property type="entry name" value="Aldehyde dehydrogenase"/>
    <property type="match status" value="1"/>
</dbReference>
<dbReference type="Pfam" id="PF00171">
    <property type="entry name" value="Aldedh"/>
    <property type="match status" value="1"/>
</dbReference>
<evidence type="ECO:0000313" key="9">
    <source>
        <dbReference type="EMBL" id="MBC2396952.1"/>
    </source>
</evidence>
<dbReference type="SUPFAM" id="SSF53720">
    <property type="entry name" value="ALDH-like"/>
    <property type="match status" value="1"/>
</dbReference>
<feature type="active site" evidence="5 6">
    <location>
        <position position="212"/>
    </location>
</feature>
<evidence type="ECO:0000256" key="2">
    <source>
        <dbReference type="ARBA" id="ARBA00023002"/>
    </source>
</evidence>
<comment type="caution">
    <text evidence="9">The sequence shown here is derived from an EMBL/GenBank/DDBJ whole genome shotgun (WGS) entry which is preliminary data.</text>
</comment>
<keyword evidence="2 4" id="KW-0560">Oxidoreductase</keyword>
<evidence type="ECO:0000313" key="10">
    <source>
        <dbReference type="Proteomes" id="UP000563151"/>
    </source>
</evidence>
<sequence>MNTENPSIILEKQRKFFKSNRTLDINFRINVLKKLKNIIIENDELIYKALKKDLNKSKFESYISEVGFVISEINYTIRNIKSWSKVEKVKTPLMHFPSKSYILKEPYGSVLIIAPWNYPFQLIFAPLIGAIAAGNCIFLKPSELSPNISNLITDLINKNFGKDYIYCLQGGINETSSLLSLKWDYIFFTGSIQIGKIIMEKASKNLTPVTLELGGKSPCIVDKNVNLKIAAKRIVWGKFFNCGQTCVAPDYLFVQEDIVKNFISLLKKEILNFYGKDPKLSPYYGKIINERHFYRLSNYLKDGTIIFGGDTNIDKLYISPTLMIGSSMNSTIMLEEIFGPIFPIFKYKNLNEVLNFVNSRPKPLSLYFFSLDKNNINIILKGTSSGSVCINETLSQISTPYLPFGGIDTSGLGKYHGKWSYLSFTHEKSVMEKNFLFDLSLKYPPYTFPIKVLRKVFE</sequence>
<dbReference type="PIRSF" id="PIRSF036492">
    <property type="entry name" value="ALDH"/>
    <property type="match status" value="1"/>
</dbReference>
<dbReference type="InterPro" id="IPR012394">
    <property type="entry name" value="Aldehyde_DH_NAD(P)"/>
</dbReference>
<evidence type="ECO:0000256" key="5">
    <source>
        <dbReference type="PIRSR" id="PIRSR036492-1"/>
    </source>
</evidence>
<dbReference type="CDD" id="cd07136">
    <property type="entry name" value="ALDH_YwdH-P39616"/>
    <property type="match status" value="1"/>
</dbReference>
<evidence type="ECO:0000256" key="1">
    <source>
        <dbReference type="ARBA" id="ARBA00009986"/>
    </source>
</evidence>